<evidence type="ECO:0000256" key="1">
    <source>
        <dbReference type="SAM" id="MobiDB-lite"/>
    </source>
</evidence>
<feature type="compositionally biased region" description="Low complexity" evidence="1">
    <location>
        <begin position="73"/>
        <end position="92"/>
    </location>
</feature>
<sequence length="133" mass="13876">MLAKILGFDAAEIDTALPSVLPFFAVKNGLISCPELDDYREHINGIRIRQSEGGKQGAAVTNAKSKRPEKATSKGFSGKSSGYSSSKPSSNSQVESRVLSTVQPSHEGGNLLSIDSELGAGAYLAAKGGSDDF</sequence>
<dbReference type="EMBL" id="JADJMS010000052">
    <property type="protein sequence ID" value="MBK7417415.1"/>
    <property type="molecule type" value="Genomic_DNA"/>
</dbReference>
<reference evidence="2 3" key="1">
    <citation type="submission" date="2020-10" db="EMBL/GenBank/DDBJ databases">
        <title>Connecting structure to function with the recovery of over 1000 high-quality activated sludge metagenome-assembled genomes encoding full-length rRNA genes using long-read sequencing.</title>
        <authorList>
            <person name="Singleton C.M."/>
            <person name="Petriglieri F."/>
            <person name="Kristensen J.M."/>
            <person name="Kirkegaard R.H."/>
            <person name="Michaelsen T.Y."/>
            <person name="Andersen M.H."/>
            <person name="Karst S.M."/>
            <person name="Dueholm M.S."/>
            <person name="Nielsen P.H."/>
            <person name="Albertsen M."/>
        </authorList>
    </citation>
    <scope>NUCLEOTIDE SEQUENCE [LARGE SCALE GENOMIC DNA]</scope>
    <source>
        <strain evidence="2">EsbW_18-Q3-R4-48_BATAC.463</strain>
    </source>
</reference>
<evidence type="ECO:0000313" key="3">
    <source>
        <dbReference type="Proteomes" id="UP000739411"/>
    </source>
</evidence>
<organism evidence="2 3">
    <name type="scientific">Candidatus Dechloromonas phosphorivorans</name>
    <dbReference type="NCBI Taxonomy" id="2899244"/>
    <lineage>
        <taxon>Bacteria</taxon>
        <taxon>Pseudomonadati</taxon>
        <taxon>Pseudomonadota</taxon>
        <taxon>Betaproteobacteria</taxon>
        <taxon>Rhodocyclales</taxon>
        <taxon>Azonexaceae</taxon>
        <taxon>Dechloromonas</taxon>
    </lineage>
</organism>
<comment type="caution">
    <text evidence="2">The sequence shown here is derived from an EMBL/GenBank/DDBJ whole genome shotgun (WGS) entry which is preliminary data.</text>
</comment>
<accession>A0A935K1J9</accession>
<proteinExistence type="predicted"/>
<dbReference type="AlphaFoldDB" id="A0A935K1J9"/>
<feature type="compositionally biased region" description="Polar residues" evidence="1">
    <location>
        <begin position="93"/>
        <end position="104"/>
    </location>
</feature>
<protein>
    <submittedName>
        <fullName evidence="2">Uncharacterized protein</fullName>
    </submittedName>
</protein>
<feature type="region of interest" description="Disordered" evidence="1">
    <location>
        <begin position="47"/>
        <end position="113"/>
    </location>
</feature>
<gene>
    <name evidence="2" type="ORF">IPJ38_22320</name>
</gene>
<dbReference type="Proteomes" id="UP000739411">
    <property type="component" value="Unassembled WGS sequence"/>
</dbReference>
<name>A0A935K1J9_9RHOO</name>
<evidence type="ECO:0000313" key="2">
    <source>
        <dbReference type="EMBL" id="MBK7417415.1"/>
    </source>
</evidence>